<evidence type="ECO:0000256" key="2">
    <source>
        <dbReference type="ARBA" id="ARBA00022448"/>
    </source>
</evidence>
<keyword evidence="14" id="KW-1185">Reference proteome</keyword>
<evidence type="ECO:0000256" key="4">
    <source>
        <dbReference type="ARBA" id="ARBA00022496"/>
    </source>
</evidence>
<reference evidence="13 14" key="1">
    <citation type="submission" date="2018-10" db="EMBL/GenBank/DDBJ databases">
        <title>Butyricimonas faecalis sp. nov., isolated from human faeces and emended description of the genus Butyricimonas.</title>
        <authorList>
            <person name="Le Roy T."/>
            <person name="Van der Smissen P."/>
            <person name="Paquot A."/>
            <person name="Delzenne N."/>
            <person name="Muccioli G."/>
            <person name="Collet J.-F."/>
            <person name="Cani P.D."/>
        </authorList>
    </citation>
    <scope>NUCLEOTIDE SEQUENCE [LARGE SCALE GENOMIC DNA]</scope>
    <source>
        <strain evidence="13 14">H184</strain>
    </source>
</reference>
<proteinExistence type="inferred from homology"/>
<dbReference type="InterPro" id="IPR036942">
    <property type="entry name" value="Beta-barrel_TonB_sf"/>
</dbReference>
<keyword evidence="3 10" id="KW-1134">Transmembrane beta strand</keyword>
<feature type="domain" description="Secretin/TonB short N-terminal" evidence="12">
    <location>
        <begin position="74"/>
        <end position="125"/>
    </location>
</feature>
<evidence type="ECO:0000256" key="9">
    <source>
        <dbReference type="ARBA" id="ARBA00023237"/>
    </source>
</evidence>
<dbReference type="SUPFAM" id="SSF56935">
    <property type="entry name" value="Porins"/>
    <property type="match status" value="1"/>
</dbReference>
<evidence type="ECO:0000313" key="14">
    <source>
        <dbReference type="Proteomes" id="UP000270673"/>
    </source>
</evidence>
<keyword evidence="7 11" id="KW-0798">TonB box</keyword>
<dbReference type="InterPro" id="IPR012910">
    <property type="entry name" value="Plug_dom"/>
</dbReference>
<keyword evidence="4" id="KW-0406">Ion transport</keyword>
<dbReference type="GO" id="GO:0009279">
    <property type="term" value="C:cell outer membrane"/>
    <property type="evidence" value="ECO:0007669"/>
    <property type="project" value="UniProtKB-SubCell"/>
</dbReference>
<dbReference type="Pfam" id="PF00593">
    <property type="entry name" value="TonB_dep_Rec_b-barrel"/>
    <property type="match status" value="1"/>
</dbReference>
<evidence type="ECO:0000256" key="11">
    <source>
        <dbReference type="RuleBase" id="RU003357"/>
    </source>
</evidence>
<keyword evidence="8 10" id="KW-0472">Membrane</keyword>
<evidence type="ECO:0000256" key="5">
    <source>
        <dbReference type="ARBA" id="ARBA00022692"/>
    </source>
</evidence>
<dbReference type="InterPro" id="IPR011662">
    <property type="entry name" value="Secretin/TonB_short_N"/>
</dbReference>
<gene>
    <name evidence="13" type="ORF">D8S85_20505</name>
</gene>
<keyword evidence="9 10" id="KW-0998">Cell outer membrane</keyword>
<evidence type="ECO:0000256" key="8">
    <source>
        <dbReference type="ARBA" id="ARBA00023136"/>
    </source>
</evidence>
<dbReference type="PROSITE" id="PS52016">
    <property type="entry name" value="TONB_DEPENDENT_REC_3"/>
    <property type="match status" value="1"/>
</dbReference>
<comment type="similarity">
    <text evidence="10 11">Belongs to the TonB-dependent receptor family.</text>
</comment>
<sequence length="1147" mass="128334">MLYKVMKKNRRTGNPYWIRLPQKLIAMGLRVFLLVCVINTVSAAGFSQGSKLDVNFTNSTIGAVLDYLKEKAGYDFVYRKGVVRVDDVVTLKLKDATVEKILDVVLRENGYDYEMVDKVVVVTRAKANPVVPAVKVLKGQVKDASGKPLPGVTVILKGMSIGTATNIDGKYEIKVPEKEEVVIVFSFVGMKSQEMKFSGQKVLNVVLQEDVEQVEEVIVMGYSTRKVSEMTGAVQQFQGKTIAQSATGGSLMNALKGHTTGLQITGSSGVPGSDGDLLLRGIGTLYSSSSLSTTASAPLIVIDGVITDYTSINGVVSPSDVADITVLKDAASTAIYGSRAATGVIVVTTKKGAKDRMTVALDMKLGISTPNFGKLEYMNSQELLDYGKMALRNWWNTNEGLHAGYSNPETFIEDKLGVLYDNFDVTKTTNWRDLVYRNGLSKDVAMNIRGGGDRLQYYFSYNYYDEEGTQIGYDLTRHLFKLRLDFDVMKYLSFGVNLSGTFEKSITGNSDEDSMEDYHPWLTPYNEDGTLKYNIKSWKNYTMDPTPLRNPLQDNKYNDVTNLKNNLFGSFSATLKPFKWISFSSTNTLTLTNVNRNDYLDSRTYGGNHSRNEMSNGVLQVDDERSWTFLTSNILRLQHSFGDHNLNGIVGQEWYERHTRSSHVEMYDQIIAGERNVGGFSKQGDKTNPGVIPTGAERESASFSVFSEVNYNYAGKYMASASFRTDGSTNFGKDNRYGTFYSFSGSWLISRENFMARQDVVSNLKLRMSYGTSGKEAGMDYLNYTLYSTSNTTFDYYRNHPAYQSAYGATINQLGNDQLSWETAYNLNVGVDVALLDNRISLSADWYKRRNSDLIMSTTLPAAKGVGRQYQNVGEMENRGVELVLNTHTMKGKDFNWFTTFTFSYNDNELTKLDQEKLTRSYYKTFYEGDNIDELKKVKVTGVDLETGFAQYARVEEDGSTNIVGSLSEAVLGNGELSYVNIGLSRAPYWGGFTNTFIYKNWELYLHTTYSLNYKVYNSVLAEYTSGTSWTSSNLHKVPSGLKIWEKPGDKADIPMVNADPAFVQELNSETSFCYTDASHLRISNIRLTYNLPQQWMKKICVQSAALSFSCDNVYTFASKYFAGMDPENVGGWAAPRRFIFGLNVTF</sequence>
<dbReference type="EMBL" id="CP032819">
    <property type="protein sequence ID" value="AZS31696.1"/>
    <property type="molecule type" value="Genomic_DNA"/>
</dbReference>
<evidence type="ECO:0000313" key="13">
    <source>
        <dbReference type="EMBL" id="AZS31696.1"/>
    </source>
</evidence>
<dbReference type="AlphaFoldDB" id="A0A3Q9IVI1"/>
<keyword evidence="4" id="KW-0410">Iron transport</keyword>
<dbReference type="Proteomes" id="UP000270673">
    <property type="component" value="Chromosome"/>
</dbReference>
<dbReference type="Pfam" id="PF07660">
    <property type="entry name" value="STN"/>
    <property type="match status" value="1"/>
</dbReference>
<dbReference type="InterPro" id="IPR039426">
    <property type="entry name" value="TonB-dep_rcpt-like"/>
</dbReference>
<evidence type="ECO:0000256" key="6">
    <source>
        <dbReference type="ARBA" id="ARBA00023004"/>
    </source>
</evidence>
<accession>A0A3Q9IVI1</accession>
<keyword evidence="2 10" id="KW-0813">Transport</keyword>
<comment type="subcellular location">
    <subcellularLocation>
        <location evidence="1 10">Cell outer membrane</location>
        <topology evidence="1 10">Multi-pass membrane protein</topology>
    </subcellularLocation>
</comment>
<dbReference type="Gene3D" id="2.170.130.10">
    <property type="entry name" value="TonB-dependent receptor, plug domain"/>
    <property type="match status" value="1"/>
</dbReference>
<evidence type="ECO:0000256" key="1">
    <source>
        <dbReference type="ARBA" id="ARBA00004571"/>
    </source>
</evidence>
<dbReference type="NCBIfam" id="TIGR04057">
    <property type="entry name" value="SusC_RagA_signa"/>
    <property type="match status" value="1"/>
</dbReference>
<dbReference type="Gene3D" id="2.60.40.1120">
    <property type="entry name" value="Carboxypeptidase-like, regulatory domain"/>
    <property type="match status" value="1"/>
</dbReference>
<name>A0A3Q9IVI1_9BACT</name>
<dbReference type="Pfam" id="PF13715">
    <property type="entry name" value="CarbopepD_reg_2"/>
    <property type="match status" value="1"/>
</dbReference>
<evidence type="ECO:0000256" key="7">
    <source>
        <dbReference type="ARBA" id="ARBA00023077"/>
    </source>
</evidence>
<protein>
    <submittedName>
        <fullName evidence="13">SusC/RagA family TonB-linked outer membrane protein</fullName>
    </submittedName>
</protein>
<dbReference type="InterPro" id="IPR008969">
    <property type="entry name" value="CarboxyPept-like_regulatory"/>
</dbReference>
<dbReference type="InterPro" id="IPR023997">
    <property type="entry name" value="TonB-dep_OMP_SusC/RagA_CS"/>
</dbReference>
<dbReference type="InterPro" id="IPR037066">
    <property type="entry name" value="Plug_dom_sf"/>
</dbReference>
<dbReference type="KEGG" id="buy:D8S85_20505"/>
<dbReference type="SUPFAM" id="SSF49464">
    <property type="entry name" value="Carboxypeptidase regulatory domain-like"/>
    <property type="match status" value="1"/>
</dbReference>
<dbReference type="NCBIfam" id="TIGR04056">
    <property type="entry name" value="OMP_RagA_SusC"/>
    <property type="match status" value="1"/>
</dbReference>
<dbReference type="Pfam" id="PF07715">
    <property type="entry name" value="Plug"/>
    <property type="match status" value="1"/>
</dbReference>
<evidence type="ECO:0000259" key="12">
    <source>
        <dbReference type="SMART" id="SM00965"/>
    </source>
</evidence>
<organism evidence="13 14">
    <name type="scientific">Butyricimonas faecalis</name>
    <dbReference type="NCBI Taxonomy" id="2093856"/>
    <lineage>
        <taxon>Bacteria</taxon>
        <taxon>Pseudomonadati</taxon>
        <taxon>Bacteroidota</taxon>
        <taxon>Bacteroidia</taxon>
        <taxon>Bacteroidales</taxon>
        <taxon>Odoribacteraceae</taxon>
        <taxon>Butyricimonas</taxon>
    </lineage>
</organism>
<dbReference type="GO" id="GO:0006826">
    <property type="term" value="P:iron ion transport"/>
    <property type="evidence" value="ECO:0007669"/>
    <property type="project" value="UniProtKB-KW"/>
</dbReference>
<evidence type="ECO:0000256" key="3">
    <source>
        <dbReference type="ARBA" id="ARBA00022452"/>
    </source>
</evidence>
<dbReference type="Gene3D" id="2.40.170.20">
    <property type="entry name" value="TonB-dependent receptor, beta-barrel domain"/>
    <property type="match status" value="1"/>
</dbReference>
<dbReference type="OrthoDB" id="1109192at2"/>
<dbReference type="InterPro" id="IPR023996">
    <property type="entry name" value="TonB-dep_OMP_SusC/RagA"/>
</dbReference>
<keyword evidence="6" id="KW-0408">Iron</keyword>
<keyword evidence="5 10" id="KW-0812">Transmembrane</keyword>
<evidence type="ECO:0000256" key="10">
    <source>
        <dbReference type="PROSITE-ProRule" id="PRU01360"/>
    </source>
</evidence>
<dbReference type="InterPro" id="IPR000531">
    <property type="entry name" value="Beta-barrel_TonB"/>
</dbReference>
<dbReference type="SMART" id="SM00965">
    <property type="entry name" value="STN"/>
    <property type="match status" value="1"/>
</dbReference>